<gene>
    <name evidence="1" type="ORF">CLHUN_14560</name>
</gene>
<proteinExistence type="predicted"/>
<evidence type="ECO:0000313" key="2">
    <source>
        <dbReference type="Proteomes" id="UP000191554"/>
    </source>
</evidence>
<dbReference type="EMBL" id="MZGX01000008">
    <property type="protein sequence ID" value="OPX44463.1"/>
    <property type="molecule type" value="Genomic_DNA"/>
</dbReference>
<protein>
    <submittedName>
        <fullName evidence="1">Uncharacterized protein</fullName>
    </submittedName>
</protein>
<name>A0A1V4SKZ9_RUMHU</name>
<dbReference type="AlphaFoldDB" id="A0A1V4SKZ9"/>
<keyword evidence="2" id="KW-1185">Reference proteome</keyword>
<dbReference type="Proteomes" id="UP000191554">
    <property type="component" value="Unassembled WGS sequence"/>
</dbReference>
<reference evidence="1 2" key="1">
    <citation type="submission" date="2017-03" db="EMBL/GenBank/DDBJ databases">
        <title>Genome sequence of Clostridium hungatei DSM 14427.</title>
        <authorList>
            <person name="Poehlein A."/>
            <person name="Daniel R."/>
        </authorList>
    </citation>
    <scope>NUCLEOTIDE SEQUENCE [LARGE SCALE GENOMIC DNA]</scope>
    <source>
        <strain evidence="1 2">DSM 14427</strain>
    </source>
</reference>
<sequence length="56" mass="6579">MYYVYDQRGNIKQFSELVNGSNFKTQFTFDEDNRPKDITFNATNKVNIVTPNQAQQ</sequence>
<comment type="caution">
    <text evidence="1">The sequence shown here is derived from an EMBL/GenBank/DDBJ whole genome shotgun (WGS) entry which is preliminary data.</text>
</comment>
<organism evidence="1 2">
    <name type="scientific">Ruminiclostridium hungatei</name>
    <name type="common">Clostridium hungatei</name>
    <dbReference type="NCBI Taxonomy" id="48256"/>
    <lineage>
        <taxon>Bacteria</taxon>
        <taxon>Bacillati</taxon>
        <taxon>Bacillota</taxon>
        <taxon>Clostridia</taxon>
        <taxon>Eubacteriales</taxon>
        <taxon>Oscillospiraceae</taxon>
        <taxon>Ruminiclostridium</taxon>
    </lineage>
</organism>
<accession>A0A1V4SKZ9</accession>
<evidence type="ECO:0000313" key="1">
    <source>
        <dbReference type="EMBL" id="OPX44463.1"/>
    </source>
</evidence>